<keyword evidence="4" id="KW-1003">Cell membrane</keyword>
<evidence type="ECO:0000256" key="5">
    <source>
        <dbReference type="ARBA" id="ARBA00022741"/>
    </source>
</evidence>
<proteinExistence type="inferred from homology"/>
<name>A0ABN4M398_9BACT</name>
<dbReference type="Gene3D" id="3.40.50.300">
    <property type="entry name" value="P-loop containing nucleotide triphosphate hydrolases"/>
    <property type="match status" value="1"/>
</dbReference>
<dbReference type="InterPro" id="IPR050086">
    <property type="entry name" value="MetN_ABC_transporter-like"/>
</dbReference>
<keyword evidence="11" id="KW-1185">Reference proteome</keyword>
<sequence length="276" mass="30257">MTKKHVAKALAIQIQGLHKRFGDIEVLKGIDLDIHQGEVVCLIGPSGSGKSTLLRCINLLETYDEGAVLIDGNCIGYSETYDGKRVPASAASVRDARRDLGMVFQQFNLWPHMSVLHNVTEALRSVKRAGRREAEARGAAMLEKVGLGDKLHSYPANLSGGQAQQRVAIARALAMEPSIMLFDEPTSALDPELVDDVLNVMRNLADEGMTMIVVTHEMGFAAEVADRVVFLEDGRLVIQGSPDAIFNASDDPRLERFLGSWNRRNVSAPNHKERSL</sequence>
<keyword evidence="3" id="KW-0813">Transport</keyword>
<feature type="domain" description="ABC transporter" evidence="9">
    <location>
        <begin position="12"/>
        <end position="258"/>
    </location>
</feature>
<dbReference type="InterPro" id="IPR003593">
    <property type="entry name" value="AAA+_ATPase"/>
</dbReference>
<dbReference type="InterPro" id="IPR003439">
    <property type="entry name" value="ABC_transporter-like_ATP-bd"/>
</dbReference>
<evidence type="ECO:0000313" key="11">
    <source>
        <dbReference type="Proteomes" id="UP000055611"/>
    </source>
</evidence>
<accession>A0ABN4M398</accession>
<evidence type="ECO:0000256" key="7">
    <source>
        <dbReference type="ARBA" id="ARBA00022970"/>
    </source>
</evidence>
<organism evidence="10 11">
    <name type="scientific">Pseudodesulfovibrio indicus</name>
    <dbReference type="NCBI Taxonomy" id="1716143"/>
    <lineage>
        <taxon>Bacteria</taxon>
        <taxon>Pseudomonadati</taxon>
        <taxon>Thermodesulfobacteriota</taxon>
        <taxon>Desulfovibrionia</taxon>
        <taxon>Desulfovibrionales</taxon>
        <taxon>Desulfovibrionaceae</taxon>
    </lineage>
</organism>
<keyword evidence="6 10" id="KW-0067">ATP-binding</keyword>
<keyword evidence="5" id="KW-0547">Nucleotide-binding</keyword>
<dbReference type="EMBL" id="CP014206">
    <property type="protein sequence ID" value="AMK12541.1"/>
    <property type="molecule type" value="Genomic_DNA"/>
</dbReference>
<evidence type="ECO:0000313" key="10">
    <source>
        <dbReference type="EMBL" id="AMK12541.1"/>
    </source>
</evidence>
<dbReference type="InterPro" id="IPR030679">
    <property type="entry name" value="ABC_ATPase_HisP-typ"/>
</dbReference>
<protein>
    <submittedName>
        <fullName evidence="10">ATP-binding protein</fullName>
    </submittedName>
</protein>
<dbReference type="Proteomes" id="UP000055611">
    <property type="component" value="Chromosome"/>
</dbReference>
<dbReference type="RefSeq" id="WP_066806214.1">
    <property type="nucleotide sequence ID" value="NZ_CP014206.1"/>
</dbReference>
<dbReference type="PIRSF" id="PIRSF039085">
    <property type="entry name" value="ABC_ATPase_HisP"/>
    <property type="match status" value="1"/>
</dbReference>
<dbReference type="InterPro" id="IPR027417">
    <property type="entry name" value="P-loop_NTPase"/>
</dbReference>
<dbReference type="PROSITE" id="PS50893">
    <property type="entry name" value="ABC_TRANSPORTER_2"/>
    <property type="match status" value="1"/>
</dbReference>
<evidence type="ECO:0000256" key="3">
    <source>
        <dbReference type="ARBA" id="ARBA00022448"/>
    </source>
</evidence>
<dbReference type="PANTHER" id="PTHR43166:SF9">
    <property type="entry name" value="GLUTAMATE_ASPARTATE IMPORT ATP-BINDING PROTEIN GLTL"/>
    <property type="match status" value="1"/>
</dbReference>
<evidence type="ECO:0000256" key="6">
    <source>
        <dbReference type="ARBA" id="ARBA00022840"/>
    </source>
</evidence>
<evidence type="ECO:0000256" key="8">
    <source>
        <dbReference type="ARBA" id="ARBA00023136"/>
    </source>
</evidence>
<gene>
    <name evidence="10" type="ORF">AWY79_16250</name>
</gene>
<dbReference type="PANTHER" id="PTHR43166">
    <property type="entry name" value="AMINO ACID IMPORT ATP-BINDING PROTEIN"/>
    <property type="match status" value="1"/>
</dbReference>
<comment type="similarity">
    <text evidence="2">Belongs to the ABC transporter superfamily.</text>
</comment>
<dbReference type="GO" id="GO:0005524">
    <property type="term" value="F:ATP binding"/>
    <property type="evidence" value="ECO:0007669"/>
    <property type="project" value="UniProtKB-KW"/>
</dbReference>
<evidence type="ECO:0000259" key="9">
    <source>
        <dbReference type="PROSITE" id="PS50893"/>
    </source>
</evidence>
<dbReference type="CDD" id="cd03262">
    <property type="entry name" value="ABC_HisP_GlnQ"/>
    <property type="match status" value="1"/>
</dbReference>
<keyword evidence="8" id="KW-0472">Membrane</keyword>
<evidence type="ECO:0000256" key="2">
    <source>
        <dbReference type="ARBA" id="ARBA00005417"/>
    </source>
</evidence>
<dbReference type="Pfam" id="PF00005">
    <property type="entry name" value="ABC_tran"/>
    <property type="match status" value="1"/>
</dbReference>
<comment type="subcellular location">
    <subcellularLocation>
        <location evidence="1">Cell membrane</location>
        <topology evidence="1">Peripheral membrane protein</topology>
    </subcellularLocation>
</comment>
<evidence type="ECO:0000256" key="1">
    <source>
        <dbReference type="ARBA" id="ARBA00004202"/>
    </source>
</evidence>
<reference evidence="10 11" key="1">
    <citation type="journal article" date="2016" name="Front. Microbiol.">
        <title>Genome Sequence of the Piezophilic, Mesophilic Sulfate-Reducing Bacterium Desulfovibrio indicus J2T.</title>
        <authorList>
            <person name="Cao J."/>
            <person name="Maignien L."/>
            <person name="Shao Z."/>
            <person name="Alain K."/>
            <person name="Jebbar M."/>
        </authorList>
    </citation>
    <scope>NUCLEOTIDE SEQUENCE [LARGE SCALE GENOMIC DNA]</scope>
    <source>
        <strain evidence="10 11">J2</strain>
    </source>
</reference>
<dbReference type="SUPFAM" id="SSF52540">
    <property type="entry name" value="P-loop containing nucleoside triphosphate hydrolases"/>
    <property type="match status" value="1"/>
</dbReference>
<keyword evidence="7" id="KW-0029">Amino-acid transport</keyword>
<dbReference type="SMART" id="SM00382">
    <property type="entry name" value="AAA"/>
    <property type="match status" value="1"/>
</dbReference>
<evidence type="ECO:0000256" key="4">
    <source>
        <dbReference type="ARBA" id="ARBA00022475"/>
    </source>
</evidence>